<evidence type="ECO:0000313" key="7">
    <source>
        <dbReference type="EMBL" id="KGA92842.1"/>
    </source>
</evidence>
<feature type="domain" description="PIN" evidence="6">
    <location>
        <begin position="4"/>
        <end position="124"/>
    </location>
</feature>
<dbReference type="GO" id="GO:0016788">
    <property type="term" value="F:hydrolase activity, acting on ester bonds"/>
    <property type="evidence" value="ECO:0007669"/>
    <property type="project" value="InterPro"/>
</dbReference>
<dbReference type="SUPFAM" id="SSF88723">
    <property type="entry name" value="PIN domain-like"/>
    <property type="match status" value="1"/>
</dbReference>
<reference evidence="8 10" key="2">
    <citation type="submission" date="2016-11" db="EMBL/GenBank/DDBJ databases">
        <title>Comparative genomics of co-occurring bacteria in distinct bioleaching systems unravels niche-specific adaptation.</title>
        <authorList>
            <person name="Zhang X."/>
            <person name="Liu X."/>
            <person name="Yin H."/>
        </authorList>
    </citation>
    <scope>NUCLEOTIDE SEQUENCE [LARGE SCALE GENOMIC DNA]</scope>
    <source>
        <strain evidence="8 10">DX</strain>
    </source>
</reference>
<evidence type="ECO:0000256" key="5">
    <source>
        <dbReference type="HAMAP-Rule" id="MF_00265"/>
    </source>
</evidence>
<dbReference type="GO" id="GO:0045926">
    <property type="term" value="P:negative regulation of growth"/>
    <property type="evidence" value="ECO:0007669"/>
    <property type="project" value="UniProtKB-ARBA"/>
</dbReference>
<proteinExistence type="inferred from homology"/>
<comment type="cofactor">
    <cofactor evidence="5">
        <name>Mg(2+)</name>
        <dbReference type="ChEBI" id="CHEBI:18420"/>
    </cofactor>
</comment>
<evidence type="ECO:0000313" key="9">
    <source>
        <dbReference type="Proteomes" id="UP000029452"/>
    </source>
</evidence>
<comment type="similarity">
    <text evidence="5">Belongs to the PINc/VapC protein family.</text>
</comment>
<feature type="binding site" evidence="5">
    <location>
        <position position="105"/>
    </location>
    <ligand>
        <name>Mg(2+)</name>
        <dbReference type="ChEBI" id="CHEBI:18420"/>
    </ligand>
</feature>
<dbReference type="HAMAP" id="MF_00265">
    <property type="entry name" value="VapC_Nob1"/>
    <property type="match status" value="1"/>
</dbReference>
<dbReference type="RefSeq" id="WP_036083672.1">
    <property type="nucleotide sequence ID" value="NZ_JPGK01000011.1"/>
</dbReference>
<dbReference type="EC" id="3.1.-.-" evidence="5"/>
<sequence length="142" mass="15805">MRSLLDINVLIALLDSDHVSHHTAREWFSLHATDGWASCPLTQNGCMRIMSHPNYPNPISISRIRERLSEAASSSLHQFWPDDVSFLDAGVADTARIHGPHQITDLYLLALAIRHKGRFVTFDGSIVTSAVQGFEGHHLVVL</sequence>
<dbReference type="InterPro" id="IPR006226">
    <property type="entry name" value="Mtu_PIN"/>
</dbReference>
<keyword evidence="2 5" id="KW-0540">Nuclease</keyword>
<feature type="binding site" evidence="5">
    <location>
        <position position="6"/>
    </location>
    <ligand>
        <name>Mg(2+)</name>
        <dbReference type="ChEBI" id="CHEBI:18420"/>
    </ligand>
</feature>
<keyword evidence="1 5" id="KW-1277">Toxin-antitoxin system</keyword>
<dbReference type="NCBIfam" id="TIGR00028">
    <property type="entry name" value="Mtu_PIN_fam"/>
    <property type="match status" value="1"/>
</dbReference>
<comment type="caution">
    <text evidence="7">The sequence shown here is derived from an EMBL/GenBank/DDBJ whole genome shotgun (WGS) entry which is preliminary data.</text>
</comment>
<keyword evidence="5" id="KW-0800">Toxin</keyword>
<dbReference type="GO" id="GO:0090729">
    <property type="term" value="F:toxin activity"/>
    <property type="evidence" value="ECO:0007669"/>
    <property type="project" value="UniProtKB-KW"/>
</dbReference>
<dbReference type="OrthoDB" id="333798at2"/>
<dbReference type="InterPro" id="IPR029060">
    <property type="entry name" value="PIN-like_dom_sf"/>
</dbReference>
<dbReference type="InterPro" id="IPR002716">
    <property type="entry name" value="PIN_dom"/>
</dbReference>
<dbReference type="GO" id="GO:0000287">
    <property type="term" value="F:magnesium ion binding"/>
    <property type="evidence" value="ECO:0007669"/>
    <property type="project" value="UniProtKB-UniRule"/>
</dbReference>
<dbReference type="AlphaFoldDB" id="A0A094WB00"/>
<evidence type="ECO:0000313" key="8">
    <source>
        <dbReference type="EMBL" id="OOH73575.1"/>
    </source>
</evidence>
<dbReference type="InterPro" id="IPR022907">
    <property type="entry name" value="VapC_family"/>
</dbReference>
<evidence type="ECO:0000313" key="10">
    <source>
        <dbReference type="Proteomes" id="UP000188586"/>
    </source>
</evidence>
<gene>
    <name evidence="5" type="primary">vapC</name>
    <name evidence="8" type="ORF">BOX24_03600</name>
    <name evidence="7" type="ORF">LptCag_1676</name>
</gene>
<protein>
    <recommendedName>
        <fullName evidence="5">Ribonuclease VapC</fullName>
        <shortName evidence="5">RNase VapC</shortName>
        <ecNumber evidence="5">3.1.-.-</ecNumber>
    </recommendedName>
    <alternativeName>
        <fullName evidence="5">Toxin VapC</fullName>
    </alternativeName>
</protein>
<evidence type="ECO:0000256" key="4">
    <source>
        <dbReference type="ARBA" id="ARBA00022801"/>
    </source>
</evidence>
<organism evidence="7 9">
    <name type="scientific">Leptospirillum ferriphilum</name>
    <dbReference type="NCBI Taxonomy" id="178606"/>
    <lineage>
        <taxon>Bacteria</taxon>
        <taxon>Pseudomonadati</taxon>
        <taxon>Nitrospirota</taxon>
        <taxon>Nitrospiria</taxon>
        <taxon>Nitrospirales</taxon>
        <taxon>Nitrospiraceae</taxon>
        <taxon>Leptospirillum</taxon>
    </lineage>
</organism>
<keyword evidence="4 5" id="KW-0378">Hydrolase</keyword>
<dbReference type="GO" id="GO:0004540">
    <property type="term" value="F:RNA nuclease activity"/>
    <property type="evidence" value="ECO:0007669"/>
    <property type="project" value="InterPro"/>
</dbReference>
<evidence type="ECO:0000259" key="6">
    <source>
        <dbReference type="Pfam" id="PF01850"/>
    </source>
</evidence>
<evidence type="ECO:0000256" key="3">
    <source>
        <dbReference type="ARBA" id="ARBA00022723"/>
    </source>
</evidence>
<dbReference type="EMBL" id="MPOJ01000008">
    <property type="protein sequence ID" value="OOH73575.1"/>
    <property type="molecule type" value="Genomic_DNA"/>
</dbReference>
<evidence type="ECO:0000256" key="1">
    <source>
        <dbReference type="ARBA" id="ARBA00022649"/>
    </source>
</evidence>
<accession>A0A094WB00</accession>
<dbReference type="Proteomes" id="UP000188586">
    <property type="component" value="Unassembled WGS sequence"/>
</dbReference>
<dbReference type="PATRIC" id="fig|178606.4.peg.2435"/>
<dbReference type="Pfam" id="PF01850">
    <property type="entry name" value="PIN"/>
    <property type="match status" value="1"/>
</dbReference>
<name>A0A094WB00_9BACT</name>
<comment type="function">
    <text evidence="5">Toxic component of a toxin-antitoxin (TA) system. An RNase.</text>
</comment>
<evidence type="ECO:0000256" key="2">
    <source>
        <dbReference type="ARBA" id="ARBA00022722"/>
    </source>
</evidence>
<dbReference type="Proteomes" id="UP000029452">
    <property type="component" value="Unassembled WGS sequence"/>
</dbReference>
<reference evidence="7 9" key="1">
    <citation type="submission" date="2014-06" db="EMBL/GenBank/DDBJ databases">
        <title>Draft genome sequence of iron oxidizing acidophile Leptospirillum ferriphilum DSM14647.</title>
        <authorList>
            <person name="Cardenas J.P."/>
            <person name="Lazcano M."/>
            <person name="Ossandon F.J."/>
            <person name="Corbett M."/>
            <person name="Holmes D.S."/>
            <person name="Watkin E."/>
        </authorList>
    </citation>
    <scope>NUCLEOTIDE SEQUENCE [LARGE SCALE GENOMIC DNA]</scope>
    <source>
        <strain evidence="7 9">DSM 14647</strain>
    </source>
</reference>
<keyword evidence="5" id="KW-0460">Magnesium</keyword>
<keyword evidence="3 5" id="KW-0479">Metal-binding</keyword>
<dbReference type="EMBL" id="JPGK01000011">
    <property type="protein sequence ID" value="KGA92842.1"/>
    <property type="molecule type" value="Genomic_DNA"/>
</dbReference>